<gene>
    <name evidence="1" type="ORF">ALMOND_2B009210</name>
</gene>
<dbReference type="InParanoid" id="A0A5E4G6M7"/>
<protein>
    <submittedName>
        <fullName evidence="1">PREDICTED: mRNAion termination factor MTERF9 chloroplastic isoform X2</fullName>
    </submittedName>
</protein>
<reference evidence="2" key="1">
    <citation type="journal article" date="2020" name="Plant J.">
        <title>Transposons played a major role in the diversification between the closely related almond and peach genomes: results from the almond genome sequence.</title>
        <authorList>
            <person name="Alioto T."/>
            <person name="Alexiou K.G."/>
            <person name="Bardil A."/>
            <person name="Barteri F."/>
            <person name="Castanera R."/>
            <person name="Cruz F."/>
            <person name="Dhingra A."/>
            <person name="Duval H."/>
            <person name="Fernandez I Marti A."/>
            <person name="Frias L."/>
            <person name="Galan B."/>
            <person name="Garcia J.L."/>
            <person name="Howad W."/>
            <person name="Gomez-Garrido J."/>
            <person name="Gut M."/>
            <person name="Julca I."/>
            <person name="Morata J."/>
            <person name="Puigdomenech P."/>
            <person name="Ribeca P."/>
            <person name="Rubio Cabetas M.J."/>
            <person name="Vlasova A."/>
            <person name="Wirthensohn M."/>
            <person name="Garcia-Mas J."/>
            <person name="Gabaldon T."/>
            <person name="Casacuberta J.M."/>
            <person name="Arus P."/>
        </authorList>
    </citation>
    <scope>NUCLEOTIDE SEQUENCE [LARGE SCALE GENOMIC DNA]</scope>
    <source>
        <strain evidence="2">cv. Texas</strain>
    </source>
</reference>
<dbReference type="Proteomes" id="UP000327085">
    <property type="component" value="Chromosome 4"/>
</dbReference>
<name>A0A5E4G6M7_PRUDU</name>
<sequence length="61" mass="6843">MSIIFEVLTACDRKDNRRHDNLCFKVSSVFASSQLSSGQTRSFTNCGLFKTGAFVLLLYAF</sequence>
<dbReference type="AlphaFoldDB" id="A0A5E4G6M7"/>
<organism evidence="1 2">
    <name type="scientific">Prunus dulcis</name>
    <name type="common">Almond</name>
    <name type="synonym">Amygdalus dulcis</name>
    <dbReference type="NCBI Taxonomy" id="3755"/>
    <lineage>
        <taxon>Eukaryota</taxon>
        <taxon>Viridiplantae</taxon>
        <taxon>Streptophyta</taxon>
        <taxon>Embryophyta</taxon>
        <taxon>Tracheophyta</taxon>
        <taxon>Spermatophyta</taxon>
        <taxon>Magnoliopsida</taxon>
        <taxon>eudicotyledons</taxon>
        <taxon>Gunneridae</taxon>
        <taxon>Pentapetalae</taxon>
        <taxon>rosids</taxon>
        <taxon>fabids</taxon>
        <taxon>Rosales</taxon>
        <taxon>Rosaceae</taxon>
        <taxon>Amygdaloideae</taxon>
        <taxon>Amygdaleae</taxon>
        <taxon>Prunus</taxon>
    </lineage>
</organism>
<dbReference type="EMBL" id="CABIKO010000378">
    <property type="protein sequence ID" value="VVA35260.1"/>
    <property type="molecule type" value="Genomic_DNA"/>
</dbReference>
<accession>A0A5E4G6M7</accession>
<proteinExistence type="predicted"/>
<dbReference type="Gramene" id="VVA35260">
    <property type="protein sequence ID" value="VVA35260"/>
    <property type="gene ID" value="Prudul26B009210"/>
</dbReference>
<evidence type="ECO:0000313" key="1">
    <source>
        <dbReference type="EMBL" id="VVA35260.1"/>
    </source>
</evidence>
<evidence type="ECO:0000313" key="2">
    <source>
        <dbReference type="Proteomes" id="UP000327085"/>
    </source>
</evidence>